<dbReference type="EMBL" id="JBEDUW010000002">
    <property type="protein sequence ID" value="KAK9944333.1"/>
    <property type="molecule type" value="Genomic_DNA"/>
</dbReference>
<reference evidence="1 2" key="1">
    <citation type="journal article" date="2023" name="G3 (Bethesda)">
        <title>A chromosome-length genome assembly and annotation of blackberry (Rubus argutus, cv. 'Hillquist').</title>
        <authorList>
            <person name="Bruna T."/>
            <person name="Aryal R."/>
            <person name="Dudchenko O."/>
            <person name="Sargent D.J."/>
            <person name="Mead D."/>
            <person name="Buti M."/>
            <person name="Cavallini A."/>
            <person name="Hytonen T."/>
            <person name="Andres J."/>
            <person name="Pham M."/>
            <person name="Weisz D."/>
            <person name="Mascagni F."/>
            <person name="Usai G."/>
            <person name="Natali L."/>
            <person name="Bassil N."/>
            <person name="Fernandez G.E."/>
            <person name="Lomsadze A."/>
            <person name="Armour M."/>
            <person name="Olukolu B."/>
            <person name="Poorten T."/>
            <person name="Britton C."/>
            <person name="Davik J."/>
            <person name="Ashrafi H."/>
            <person name="Aiden E.L."/>
            <person name="Borodovsky M."/>
            <person name="Worthington M."/>
        </authorList>
    </citation>
    <scope>NUCLEOTIDE SEQUENCE [LARGE SCALE GENOMIC DNA]</scope>
    <source>
        <strain evidence="1">PI 553951</strain>
    </source>
</reference>
<comment type="caution">
    <text evidence="1">The sequence shown here is derived from an EMBL/GenBank/DDBJ whole genome shotgun (WGS) entry which is preliminary data.</text>
</comment>
<dbReference type="Proteomes" id="UP001457282">
    <property type="component" value="Unassembled WGS sequence"/>
</dbReference>
<name>A0AAW1Y5E9_RUBAR</name>
<organism evidence="1 2">
    <name type="scientific">Rubus argutus</name>
    <name type="common">Southern blackberry</name>
    <dbReference type="NCBI Taxonomy" id="59490"/>
    <lineage>
        <taxon>Eukaryota</taxon>
        <taxon>Viridiplantae</taxon>
        <taxon>Streptophyta</taxon>
        <taxon>Embryophyta</taxon>
        <taxon>Tracheophyta</taxon>
        <taxon>Spermatophyta</taxon>
        <taxon>Magnoliopsida</taxon>
        <taxon>eudicotyledons</taxon>
        <taxon>Gunneridae</taxon>
        <taxon>Pentapetalae</taxon>
        <taxon>rosids</taxon>
        <taxon>fabids</taxon>
        <taxon>Rosales</taxon>
        <taxon>Rosaceae</taxon>
        <taxon>Rosoideae</taxon>
        <taxon>Rosoideae incertae sedis</taxon>
        <taxon>Rubus</taxon>
    </lineage>
</organism>
<dbReference type="AlphaFoldDB" id="A0AAW1Y5E9"/>
<sequence length="112" mass="12474">MVTGDAEEDLKTAMVVCDFKHLVVSFKAAAAQKVACVDGEEVAGTNEFEKVDAALCSLISHETKKDNTLPVENVQNCLWELEMDIQDIEEGLECLFRRLIKARVSLLNIFNN</sequence>
<keyword evidence="2" id="KW-1185">Reference proteome</keyword>
<evidence type="ECO:0000313" key="2">
    <source>
        <dbReference type="Proteomes" id="UP001457282"/>
    </source>
</evidence>
<dbReference type="GO" id="GO:0048364">
    <property type="term" value="P:root development"/>
    <property type="evidence" value="ECO:0007669"/>
    <property type="project" value="InterPro"/>
</dbReference>
<dbReference type="Pfam" id="PF03087">
    <property type="entry name" value="BPS1"/>
    <property type="match status" value="1"/>
</dbReference>
<evidence type="ECO:0000313" key="1">
    <source>
        <dbReference type="EMBL" id="KAK9944333.1"/>
    </source>
</evidence>
<dbReference type="PANTHER" id="PTHR33070:SF129">
    <property type="entry name" value="DUF241 DOMAIN PROTEIN"/>
    <property type="match status" value="1"/>
</dbReference>
<dbReference type="GO" id="GO:0048367">
    <property type="term" value="P:shoot system development"/>
    <property type="evidence" value="ECO:0007669"/>
    <property type="project" value="InterPro"/>
</dbReference>
<dbReference type="InterPro" id="IPR004320">
    <property type="entry name" value="BPS1_pln"/>
</dbReference>
<protein>
    <submittedName>
        <fullName evidence="1">Uncharacterized protein</fullName>
    </submittedName>
</protein>
<accession>A0AAW1Y5E9</accession>
<proteinExistence type="predicted"/>
<gene>
    <name evidence="1" type="ORF">M0R45_009906</name>
</gene>
<dbReference type="PANTHER" id="PTHR33070">
    <property type="entry name" value="OS06G0725500 PROTEIN"/>
    <property type="match status" value="1"/>
</dbReference>